<evidence type="ECO:0000259" key="1">
    <source>
        <dbReference type="Pfam" id="PF07603"/>
    </source>
</evidence>
<accession>A0ABV7CGM2</accession>
<feature type="domain" description="Lcl C-terminal" evidence="1">
    <location>
        <begin position="54"/>
        <end position="163"/>
    </location>
</feature>
<reference evidence="3" key="1">
    <citation type="journal article" date="2019" name="Int. J. Syst. Evol. Microbiol.">
        <title>The Global Catalogue of Microorganisms (GCM) 10K type strain sequencing project: providing services to taxonomists for standard genome sequencing and annotation.</title>
        <authorList>
            <consortium name="The Broad Institute Genomics Platform"/>
            <consortium name="The Broad Institute Genome Sequencing Center for Infectious Disease"/>
            <person name="Wu L."/>
            <person name="Ma J."/>
        </authorList>
    </citation>
    <scope>NUCLEOTIDE SEQUENCE [LARGE SCALE GENOMIC DNA]</scope>
    <source>
        <strain evidence="3">KCTC 42730</strain>
    </source>
</reference>
<dbReference type="EMBL" id="JBHRSD010000010">
    <property type="protein sequence ID" value="MFC3031700.1"/>
    <property type="molecule type" value="Genomic_DNA"/>
</dbReference>
<dbReference type="Proteomes" id="UP001595453">
    <property type="component" value="Unassembled WGS sequence"/>
</dbReference>
<protein>
    <submittedName>
        <fullName evidence="2">DUF1566 domain-containing protein</fullName>
    </submittedName>
</protein>
<evidence type="ECO:0000313" key="2">
    <source>
        <dbReference type="EMBL" id="MFC3031700.1"/>
    </source>
</evidence>
<name>A0ABV7CGM2_9GAMM</name>
<comment type="caution">
    <text evidence="2">The sequence shown here is derived from an EMBL/GenBank/DDBJ whole genome shotgun (WGS) entry which is preliminary data.</text>
</comment>
<dbReference type="RefSeq" id="WP_377121204.1">
    <property type="nucleotide sequence ID" value="NZ_JBHRSD010000010.1"/>
</dbReference>
<gene>
    <name evidence="2" type="ORF">ACFOEE_04105</name>
</gene>
<evidence type="ECO:0000313" key="3">
    <source>
        <dbReference type="Proteomes" id="UP001595453"/>
    </source>
</evidence>
<proteinExistence type="predicted"/>
<dbReference type="InterPro" id="IPR011460">
    <property type="entry name" value="Lcl_C"/>
</dbReference>
<keyword evidence="3" id="KW-1185">Reference proteome</keyword>
<organism evidence="2 3">
    <name type="scientific">Pseudoalteromonas fenneropenaei</name>
    <dbReference type="NCBI Taxonomy" id="1737459"/>
    <lineage>
        <taxon>Bacteria</taxon>
        <taxon>Pseudomonadati</taxon>
        <taxon>Pseudomonadota</taxon>
        <taxon>Gammaproteobacteria</taxon>
        <taxon>Alteromonadales</taxon>
        <taxon>Pseudoalteromonadaceae</taxon>
        <taxon>Pseudoalteromonas</taxon>
    </lineage>
</organism>
<dbReference type="Pfam" id="PF07603">
    <property type="entry name" value="Lcl_C"/>
    <property type="match status" value="1"/>
</dbReference>
<sequence length="222" mass="25339">MIWRRILWTVLAVGILFLLNDWQLTAPQPAAQARFFKVTTQGQVLAPWQGPWHCVLDSHTGLLWEVKRDDESIHEGDWTYSWFDGQNGSANQGDCYFRAERCDSADLIVASNHSALCGVTDWRLPTSRELDALRVAQDRAHQPQLAEDYFRFIKDGDYWTADHALPLTGIYQRQGLGARAFNFYQWQSSILPYRNAAFVMLVANAPKPLMQLASTTTNHPLN</sequence>